<accession>A0A0C3PUS3</accession>
<dbReference type="Proteomes" id="UP000054248">
    <property type="component" value="Unassembled WGS sequence"/>
</dbReference>
<name>A0A0C3PUS3_9AGAM</name>
<keyword evidence="3" id="KW-1185">Reference proteome</keyword>
<reference evidence="3" key="2">
    <citation type="submission" date="2015-01" db="EMBL/GenBank/DDBJ databases">
        <title>Evolutionary Origins and Diversification of the Mycorrhizal Mutualists.</title>
        <authorList>
            <consortium name="DOE Joint Genome Institute"/>
            <consortium name="Mycorrhizal Genomics Consortium"/>
            <person name="Kohler A."/>
            <person name="Kuo A."/>
            <person name="Nagy L.G."/>
            <person name="Floudas D."/>
            <person name="Copeland A."/>
            <person name="Barry K.W."/>
            <person name="Cichocki N."/>
            <person name="Veneault-Fourrey C."/>
            <person name="LaButti K."/>
            <person name="Lindquist E.A."/>
            <person name="Lipzen A."/>
            <person name="Lundell T."/>
            <person name="Morin E."/>
            <person name="Murat C."/>
            <person name="Riley R."/>
            <person name="Ohm R."/>
            <person name="Sun H."/>
            <person name="Tunlid A."/>
            <person name="Henrissat B."/>
            <person name="Grigoriev I.V."/>
            <person name="Hibbett D.S."/>
            <person name="Martin F."/>
        </authorList>
    </citation>
    <scope>NUCLEOTIDE SEQUENCE [LARGE SCALE GENOMIC DNA]</scope>
    <source>
        <strain evidence="3">MUT 4182</strain>
    </source>
</reference>
<sequence>MKGRVFKPPPSTFNPPRHHRLSSTADIPAEAYSAPQRRFPTTVPNSSSSNSSQSTCASVSRLLFHPFRLGRAARAGSQPLLRLQRFPLDRRSKRGSRLRTLGRPFRISLSTVLRREGGERSSTRGLVTPAEVPSPVPPSPTPLVAPTTRAQAPTHTRTVIDTRPSTALPDLEADDNEERKRERRQSWLTEVRGWEKLVPGDLAEDAEGQEAEGQEVTFSSPVARVMAGMGELKSPSFFAVSTSTTATKPSLSGSTRKNAFDEERVGGETFGKAAFDGPRGNWGSLPLRTR</sequence>
<feature type="region of interest" description="Disordered" evidence="1">
    <location>
        <begin position="116"/>
        <end position="184"/>
    </location>
</feature>
<feature type="compositionally biased region" description="Pro residues" evidence="1">
    <location>
        <begin position="132"/>
        <end position="143"/>
    </location>
</feature>
<feature type="compositionally biased region" description="Polar residues" evidence="1">
    <location>
        <begin position="149"/>
        <end position="165"/>
    </location>
</feature>
<feature type="region of interest" description="Disordered" evidence="1">
    <location>
        <begin position="1"/>
        <end position="53"/>
    </location>
</feature>
<dbReference type="HOGENOM" id="CLU_960407_0_0_1"/>
<evidence type="ECO:0000313" key="3">
    <source>
        <dbReference type="Proteomes" id="UP000054248"/>
    </source>
</evidence>
<protein>
    <submittedName>
        <fullName evidence="2">Uncharacterized protein</fullName>
    </submittedName>
</protein>
<dbReference type="AlphaFoldDB" id="A0A0C3PUS3"/>
<evidence type="ECO:0000313" key="2">
    <source>
        <dbReference type="EMBL" id="KIO18625.1"/>
    </source>
</evidence>
<organism evidence="2 3">
    <name type="scientific">Tulasnella calospora MUT 4182</name>
    <dbReference type="NCBI Taxonomy" id="1051891"/>
    <lineage>
        <taxon>Eukaryota</taxon>
        <taxon>Fungi</taxon>
        <taxon>Dikarya</taxon>
        <taxon>Basidiomycota</taxon>
        <taxon>Agaricomycotina</taxon>
        <taxon>Agaricomycetes</taxon>
        <taxon>Cantharellales</taxon>
        <taxon>Tulasnellaceae</taxon>
        <taxon>Tulasnella</taxon>
    </lineage>
</organism>
<gene>
    <name evidence="2" type="ORF">M407DRAFT_31735</name>
</gene>
<dbReference type="EMBL" id="KN823273">
    <property type="protein sequence ID" value="KIO18625.1"/>
    <property type="molecule type" value="Genomic_DNA"/>
</dbReference>
<reference evidence="2 3" key="1">
    <citation type="submission" date="2014-04" db="EMBL/GenBank/DDBJ databases">
        <authorList>
            <consortium name="DOE Joint Genome Institute"/>
            <person name="Kuo A."/>
            <person name="Girlanda M."/>
            <person name="Perotto S."/>
            <person name="Kohler A."/>
            <person name="Nagy L.G."/>
            <person name="Floudas D."/>
            <person name="Copeland A."/>
            <person name="Barry K.W."/>
            <person name="Cichocki N."/>
            <person name="Veneault-Fourrey C."/>
            <person name="LaButti K."/>
            <person name="Lindquist E.A."/>
            <person name="Lipzen A."/>
            <person name="Lundell T."/>
            <person name="Morin E."/>
            <person name="Murat C."/>
            <person name="Sun H."/>
            <person name="Tunlid A."/>
            <person name="Henrissat B."/>
            <person name="Grigoriev I.V."/>
            <person name="Hibbett D.S."/>
            <person name="Martin F."/>
            <person name="Nordberg H.P."/>
            <person name="Cantor M.N."/>
            <person name="Hua S.X."/>
        </authorList>
    </citation>
    <scope>NUCLEOTIDE SEQUENCE [LARGE SCALE GENOMIC DNA]</scope>
    <source>
        <strain evidence="2 3">MUT 4182</strain>
    </source>
</reference>
<evidence type="ECO:0000256" key="1">
    <source>
        <dbReference type="SAM" id="MobiDB-lite"/>
    </source>
</evidence>
<feature type="region of interest" description="Disordered" evidence="1">
    <location>
        <begin position="269"/>
        <end position="290"/>
    </location>
</feature>
<proteinExistence type="predicted"/>